<accession>A0A0L0VGA7</accession>
<gene>
    <name evidence="3" type="ORF">PSTG_08511</name>
</gene>
<evidence type="ECO:0000256" key="2">
    <source>
        <dbReference type="SAM" id="SignalP"/>
    </source>
</evidence>
<proteinExistence type="predicted"/>
<feature type="region of interest" description="Disordered" evidence="1">
    <location>
        <begin position="86"/>
        <end position="131"/>
    </location>
</feature>
<organism evidence="3 4">
    <name type="scientific">Puccinia striiformis f. sp. tritici PST-78</name>
    <dbReference type="NCBI Taxonomy" id="1165861"/>
    <lineage>
        <taxon>Eukaryota</taxon>
        <taxon>Fungi</taxon>
        <taxon>Dikarya</taxon>
        <taxon>Basidiomycota</taxon>
        <taxon>Pucciniomycotina</taxon>
        <taxon>Pucciniomycetes</taxon>
        <taxon>Pucciniales</taxon>
        <taxon>Pucciniaceae</taxon>
        <taxon>Puccinia</taxon>
    </lineage>
</organism>
<reference evidence="4" key="1">
    <citation type="submission" date="2014-03" db="EMBL/GenBank/DDBJ databases">
        <title>The Genome Sequence of Puccinia striiformis f. sp. tritici PST-78.</title>
        <authorList>
            <consortium name="The Broad Institute Genome Sequencing Platform"/>
            <person name="Cuomo C."/>
            <person name="Hulbert S."/>
            <person name="Chen X."/>
            <person name="Walker B."/>
            <person name="Young S.K."/>
            <person name="Zeng Q."/>
            <person name="Gargeya S."/>
            <person name="Fitzgerald M."/>
            <person name="Haas B."/>
            <person name="Abouelleil A."/>
            <person name="Alvarado L."/>
            <person name="Arachchi H.M."/>
            <person name="Berlin A.M."/>
            <person name="Chapman S.B."/>
            <person name="Goldberg J."/>
            <person name="Griggs A."/>
            <person name="Gujja S."/>
            <person name="Hansen M."/>
            <person name="Howarth C."/>
            <person name="Imamovic A."/>
            <person name="Larimer J."/>
            <person name="McCowan C."/>
            <person name="Montmayeur A."/>
            <person name="Murphy C."/>
            <person name="Neiman D."/>
            <person name="Pearson M."/>
            <person name="Priest M."/>
            <person name="Roberts A."/>
            <person name="Saif S."/>
            <person name="Shea T."/>
            <person name="Sisk P."/>
            <person name="Sykes S."/>
            <person name="Wortman J."/>
            <person name="Nusbaum C."/>
            <person name="Birren B."/>
        </authorList>
    </citation>
    <scope>NUCLEOTIDE SEQUENCE [LARGE SCALE GENOMIC DNA]</scope>
    <source>
        <strain evidence="4">race PST-78</strain>
    </source>
</reference>
<feature type="signal peptide" evidence="2">
    <location>
        <begin position="1"/>
        <end position="22"/>
    </location>
</feature>
<evidence type="ECO:0000313" key="3">
    <source>
        <dbReference type="EMBL" id="KNE98241.1"/>
    </source>
</evidence>
<dbReference type="AlphaFoldDB" id="A0A0L0VGA7"/>
<evidence type="ECO:0000313" key="4">
    <source>
        <dbReference type="Proteomes" id="UP000054564"/>
    </source>
</evidence>
<comment type="caution">
    <text evidence="3">The sequence shown here is derived from an EMBL/GenBank/DDBJ whole genome shotgun (WGS) entry which is preliminary data.</text>
</comment>
<dbReference type="Proteomes" id="UP000054564">
    <property type="component" value="Unassembled WGS sequence"/>
</dbReference>
<protein>
    <recommendedName>
        <fullName evidence="5">Hydrophobin</fullName>
    </recommendedName>
</protein>
<evidence type="ECO:0000256" key="1">
    <source>
        <dbReference type="SAM" id="MobiDB-lite"/>
    </source>
</evidence>
<keyword evidence="4" id="KW-1185">Reference proteome</keyword>
<evidence type="ECO:0008006" key="5">
    <source>
        <dbReference type="Google" id="ProtNLM"/>
    </source>
</evidence>
<keyword evidence="2" id="KW-0732">Signal</keyword>
<feature type="chain" id="PRO_5005550315" description="Hydrophobin" evidence="2">
    <location>
        <begin position="23"/>
        <end position="131"/>
    </location>
</feature>
<dbReference type="EMBL" id="AJIL01000059">
    <property type="protein sequence ID" value="KNE98241.1"/>
    <property type="molecule type" value="Genomic_DNA"/>
</dbReference>
<feature type="compositionally biased region" description="Low complexity" evidence="1">
    <location>
        <begin position="120"/>
        <end position="131"/>
    </location>
</feature>
<name>A0A0L0VGA7_9BASI</name>
<sequence length="131" mass="14290">MQPYNIFAILIVLLIQGRSAYSQSFGCSGNVKDHSFSGCVKHVYRQSKVNIMIAPWDNAVGAYDCSNTKHKKPSCCSNESVPKFRRLARSRSEPQRNKASAAKKSRVKPGQPKPNPNPSTPKSGSGSGSHL</sequence>